<reference evidence="9" key="1">
    <citation type="journal article" date="2021" name="Curr. Microbiol.">
        <title>Complete genome of nocamycin-producing strain Saccharothrix syringae NRRL B-16468 reveals the biosynthetic potential for secondary metabolites.</title>
        <authorList>
            <person name="Mo X."/>
            <person name="Yang S."/>
        </authorList>
    </citation>
    <scope>NUCLEOTIDE SEQUENCE [LARGE SCALE GENOMIC DNA]</scope>
    <source>
        <strain evidence="9">ATCC 51364 / DSM 43886 / JCM 6844 / KCTC 9398 / NBRC 14523 / NRRL B-16468 / INA 2240</strain>
    </source>
</reference>
<proteinExistence type="inferred from homology"/>
<gene>
    <name evidence="8" type="ORF">EKG83_25765</name>
</gene>
<dbReference type="KEGG" id="ssyi:EKG83_25765"/>
<evidence type="ECO:0000256" key="4">
    <source>
        <dbReference type="ARBA" id="ARBA00022969"/>
    </source>
</evidence>
<keyword evidence="3 8" id="KW-0132">Cell division</keyword>
<dbReference type="AlphaFoldDB" id="A0A5Q0H3S1"/>
<protein>
    <submittedName>
        <fullName evidence="8">SsgA family sporulation/cell division regulator</fullName>
    </submittedName>
</protein>
<dbReference type="EMBL" id="CP034550">
    <property type="protein sequence ID" value="QFZ20372.1"/>
    <property type="molecule type" value="Genomic_DNA"/>
</dbReference>
<dbReference type="GO" id="GO:0030428">
    <property type="term" value="C:cell septum"/>
    <property type="evidence" value="ECO:0007669"/>
    <property type="project" value="UniProtKB-SubCell"/>
</dbReference>
<comment type="similarity">
    <text evidence="2">Belongs to the SsgA family.</text>
</comment>
<evidence type="ECO:0000256" key="1">
    <source>
        <dbReference type="ARBA" id="ARBA00004431"/>
    </source>
</evidence>
<feature type="compositionally biased region" description="Polar residues" evidence="7">
    <location>
        <begin position="153"/>
        <end position="165"/>
    </location>
</feature>
<evidence type="ECO:0000256" key="6">
    <source>
        <dbReference type="ARBA" id="ARBA00023306"/>
    </source>
</evidence>
<dbReference type="InterPro" id="IPR038658">
    <property type="entry name" value="SsgB_sf"/>
</dbReference>
<dbReference type="Proteomes" id="UP000325787">
    <property type="component" value="Chromosome"/>
</dbReference>
<sequence length="165" mass="17963">MTTLPCPNDRTALPIGRTQGKTTPVTVPITVETTGATGLYGVAVRLVYDPADPYAVYVHHHAWTIDAEVVWVFGRELLDTGLALQHDGAEEGEGDVIITRVNQQTMKIAHILRGETDERHELILSTARLRSFLDTSYATIPPGTERNERARCSVTSTTGTPNAPA</sequence>
<organism evidence="8 9">
    <name type="scientific">Saccharothrix syringae</name>
    <name type="common">Nocardiopsis syringae</name>
    <dbReference type="NCBI Taxonomy" id="103733"/>
    <lineage>
        <taxon>Bacteria</taxon>
        <taxon>Bacillati</taxon>
        <taxon>Actinomycetota</taxon>
        <taxon>Actinomycetes</taxon>
        <taxon>Pseudonocardiales</taxon>
        <taxon>Pseudonocardiaceae</taxon>
        <taxon>Saccharothrix</taxon>
    </lineage>
</organism>
<keyword evidence="6" id="KW-0131">Cell cycle</keyword>
<keyword evidence="5" id="KW-0717">Septation</keyword>
<dbReference type="InterPro" id="IPR006776">
    <property type="entry name" value="SsgB"/>
</dbReference>
<feature type="region of interest" description="Disordered" evidence="7">
    <location>
        <begin position="143"/>
        <end position="165"/>
    </location>
</feature>
<evidence type="ECO:0000256" key="2">
    <source>
        <dbReference type="ARBA" id="ARBA00009323"/>
    </source>
</evidence>
<evidence type="ECO:0000256" key="5">
    <source>
        <dbReference type="ARBA" id="ARBA00023210"/>
    </source>
</evidence>
<dbReference type="GO" id="GO:0000917">
    <property type="term" value="P:division septum assembly"/>
    <property type="evidence" value="ECO:0007669"/>
    <property type="project" value="UniProtKB-KW"/>
</dbReference>
<evidence type="ECO:0000313" key="8">
    <source>
        <dbReference type="EMBL" id="QFZ20372.1"/>
    </source>
</evidence>
<accession>A0A5Q0H3S1</accession>
<evidence type="ECO:0000256" key="7">
    <source>
        <dbReference type="SAM" id="MobiDB-lite"/>
    </source>
</evidence>
<name>A0A5Q0H3S1_SACSY</name>
<keyword evidence="4" id="KW-0749">Sporulation</keyword>
<evidence type="ECO:0000256" key="3">
    <source>
        <dbReference type="ARBA" id="ARBA00022618"/>
    </source>
</evidence>
<evidence type="ECO:0000313" key="9">
    <source>
        <dbReference type="Proteomes" id="UP000325787"/>
    </source>
</evidence>
<dbReference type="Pfam" id="PF04686">
    <property type="entry name" value="SsgA"/>
    <property type="match status" value="1"/>
</dbReference>
<dbReference type="OrthoDB" id="3853096at2"/>
<keyword evidence="9" id="KW-1185">Reference proteome</keyword>
<dbReference type="Gene3D" id="2.30.31.20">
    <property type="entry name" value="Sporulation-specific cell division protein SsgB"/>
    <property type="match status" value="1"/>
</dbReference>
<comment type="subcellular location">
    <subcellularLocation>
        <location evidence="1">Cell septum</location>
    </subcellularLocation>
</comment>
<dbReference type="GO" id="GO:0030435">
    <property type="term" value="P:sporulation resulting in formation of a cellular spore"/>
    <property type="evidence" value="ECO:0007669"/>
    <property type="project" value="UniProtKB-KW"/>
</dbReference>